<evidence type="ECO:0000259" key="1">
    <source>
        <dbReference type="Pfam" id="PF06114"/>
    </source>
</evidence>
<dbReference type="EMBL" id="JAHZQA010000003">
    <property type="protein sequence ID" value="MBZ2127322.1"/>
    <property type="molecule type" value="Genomic_DNA"/>
</dbReference>
<dbReference type="Pfam" id="PF06114">
    <property type="entry name" value="Peptidase_M78"/>
    <property type="match status" value="1"/>
</dbReference>
<protein>
    <submittedName>
        <fullName evidence="2">ImmA/IrrE family metallo-endopeptidase</fullName>
    </submittedName>
</protein>
<comment type="caution">
    <text evidence="2">The sequence shown here is derived from an EMBL/GenBank/DDBJ whole genome shotgun (WGS) entry which is preliminary data.</text>
</comment>
<name>A0AB35FTJ1_STRGN</name>
<evidence type="ECO:0000313" key="3">
    <source>
        <dbReference type="Proteomes" id="UP000826921"/>
    </source>
</evidence>
<accession>A0AB35FTJ1</accession>
<dbReference type="RefSeq" id="WP_061596825.1">
    <property type="nucleotide sequence ID" value="NZ_JAHZQA010000003.1"/>
</dbReference>
<dbReference type="Proteomes" id="UP000826921">
    <property type="component" value="Unassembled WGS sequence"/>
</dbReference>
<feature type="domain" description="IrrE N-terminal-like" evidence="1">
    <location>
        <begin position="8"/>
        <end position="89"/>
    </location>
</feature>
<sequence>MTVQELCAVEGVNLCYFDGKEWHSQGFYNPVLNVLALDVRLSDDDQKKVALHELGHREHLPCNYQANREKCELQANRNMIHHLLEAELRELDDVSNFNYVRFMETYKLKTIADEAMVKEEFYRLVG</sequence>
<dbReference type="InterPro" id="IPR010359">
    <property type="entry name" value="IrrE_HExxH"/>
</dbReference>
<organism evidence="2 3">
    <name type="scientific">Streptococcus gordonii</name>
    <dbReference type="NCBI Taxonomy" id="1302"/>
    <lineage>
        <taxon>Bacteria</taxon>
        <taxon>Bacillati</taxon>
        <taxon>Bacillota</taxon>
        <taxon>Bacilli</taxon>
        <taxon>Lactobacillales</taxon>
        <taxon>Streptococcaceae</taxon>
        <taxon>Streptococcus</taxon>
    </lineage>
</organism>
<dbReference type="AlphaFoldDB" id="A0AB35FTJ1"/>
<evidence type="ECO:0000313" key="2">
    <source>
        <dbReference type="EMBL" id="MBZ2127322.1"/>
    </source>
</evidence>
<gene>
    <name evidence="2" type="ORF">K1I74_04505</name>
</gene>
<proteinExistence type="predicted"/>
<reference evidence="2" key="1">
    <citation type="submission" date="2021-07" db="EMBL/GenBank/DDBJ databases">
        <title>Occurrence of streptococci in the human mouth that bind to a non-human glycan.</title>
        <authorList>
            <person name="Cross B."/>
            <person name="Thamadilok S."/>
            <person name="Bensing B."/>
            <person name="Sasmal A."/>
            <person name="Khedri Z."/>
            <person name="Deng L."/>
            <person name="Yu H."/>
            <person name="Mehta A."/>
            <person name="Aluvathingal J."/>
            <person name="Nadendla S."/>
            <person name="Vickerman M."/>
            <person name="Chen X."/>
            <person name="Dewhirst F."/>
            <person name="Gill A."/>
            <person name="Lettrichova I."/>
            <person name="Diaz S."/>
            <person name="Gill S."/>
            <person name="Tettelin H."/>
            <person name="Iverson T."/>
            <person name="Sullam P."/>
            <person name="Varki A."/>
            <person name="Ruhl S."/>
        </authorList>
    </citation>
    <scope>NUCLEOTIDE SEQUENCE</scope>
    <source>
        <strain evidence="2">SK9</strain>
    </source>
</reference>